<comment type="subcellular location">
    <subcellularLocation>
        <location evidence="2">Membrane</location>
    </subcellularLocation>
</comment>
<dbReference type="PANTHER" id="PTHR43711:SF1">
    <property type="entry name" value="HISTIDINE KINASE 1"/>
    <property type="match status" value="1"/>
</dbReference>
<dbReference type="PANTHER" id="PTHR43711">
    <property type="entry name" value="TWO-COMPONENT HISTIDINE KINASE"/>
    <property type="match status" value="1"/>
</dbReference>
<evidence type="ECO:0000256" key="6">
    <source>
        <dbReference type="ARBA" id="ARBA00022777"/>
    </source>
</evidence>
<evidence type="ECO:0000256" key="5">
    <source>
        <dbReference type="ARBA" id="ARBA00022679"/>
    </source>
</evidence>
<comment type="catalytic activity">
    <reaction evidence="1">
        <text>ATP + protein L-histidine = ADP + protein N-phospho-L-histidine.</text>
        <dbReference type="EC" id="2.7.13.3"/>
    </reaction>
</comment>
<keyword evidence="8 9" id="KW-0472">Membrane</keyword>
<feature type="transmembrane region" description="Helical" evidence="9">
    <location>
        <begin position="12"/>
        <end position="32"/>
    </location>
</feature>
<dbReference type="PROSITE" id="PS50885">
    <property type="entry name" value="HAMP"/>
    <property type="match status" value="1"/>
</dbReference>
<dbReference type="FunFam" id="3.30.565.10:FF:000006">
    <property type="entry name" value="Sensor histidine kinase WalK"/>
    <property type="match status" value="1"/>
</dbReference>
<keyword evidence="6 12" id="KW-0418">Kinase</keyword>
<accession>A0A7Y7PPQ8</accession>
<dbReference type="Gene3D" id="1.10.287.130">
    <property type="match status" value="1"/>
</dbReference>
<evidence type="ECO:0000313" key="13">
    <source>
        <dbReference type="Proteomes" id="UP000565521"/>
    </source>
</evidence>
<dbReference type="SUPFAM" id="SSF47384">
    <property type="entry name" value="Homodimeric domain of signal transducing histidine kinase"/>
    <property type="match status" value="1"/>
</dbReference>
<evidence type="ECO:0000256" key="9">
    <source>
        <dbReference type="SAM" id="Phobius"/>
    </source>
</evidence>
<dbReference type="SMART" id="SM00387">
    <property type="entry name" value="HATPase_c"/>
    <property type="match status" value="1"/>
</dbReference>
<evidence type="ECO:0000256" key="3">
    <source>
        <dbReference type="ARBA" id="ARBA00012438"/>
    </source>
</evidence>
<dbReference type="InterPro" id="IPR005467">
    <property type="entry name" value="His_kinase_dom"/>
</dbReference>
<dbReference type="FunFam" id="1.10.287.130:FF:000001">
    <property type="entry name" value="Two-component sensor histidine kinase"/>
    <property type="match status" value="1"/>
</dbReference>
<feature type="domain" description="Histidine kinase" evidence="10">
    <location>
        <begin position="275"/>
        <end position="495"/>
    </location>
</feature>
<dbReference type="RefSeq" id="WP_176908650.1">
    <property type="nucleotide sequence ID" value="NZ_JABKAU010000018.1"/>
</dbReference>
<dbReference type="AlphaFoldDB" id="A0A7Y7PPQ8"/>
<dbReference type="PRINTS" id="PR00344">
    <property type="entry name" value="BCTRLSENSOR"/>
</dbReference>
<reference evidence="12 13" key="1">
    <citation type="submission" date="2020-05" db="EMBL/GenBank/DDBJ databases">
        <title>Hymenobacter terrestris sp. nov. and Hymenobacter lapidiphilus sp. nov., isolated from regoliths in Antarctica.</title>
        <authorList>
            <person name="Sedlacek I."/>
            <person name="Pantucek R."/>
            <person name="Zeman M."/>
            <person name="Holochova P."/>
            <person name="Kralova S."/>
            <person name="Stankova E."/>
            <person name="Sedo O."/>
            <person name="Micenkova L."/>
            <person name="Svec P."/>
            <person name="Gupta V."/>
            <person name="Sood U."/>
            <person name="Korpole U.S."/>
            <person name="Lal R."/>
        </authorList>
    </citation>
    <scope>NUCLEOTIDE SEQUENCE [LARGE SCALE GENOMIC DNA]</scope>
    <source>
        <strain evidence="12 13">P5342</strain>
    </source>
</reference>
<dbReference type="Gene3D" id="6.10.340.10">
    <property type="match status" value="1"/>
</dbReference>
<dbReference type="SUPFAM" id="SSF55874">
    <property type="entry name" value="ATPase domain of HSP90 chaperone/DNA topoisomerase II/histidine kinase"/>
    <property type="match status" value="1"/>
</dbReference>
<dbReference type="CDD" id="cd06225">
    <property type="entry name" value="HAMP"/>
    <property type="match status" value="1"/>
</dbReference>
<evidence type="ECO:0000256" key="1">
    <source>
        <dbReference type="ARBA" id="ARBA00000085"/>
    </source>
</evidence>
<dbReference type="InterPro" id="IPR036890">
    <property type="entry name" value="HATPase_C_sf"/>
</dbReference>
<dbReference type="Pfam" id="PF02518">
    <property type="entry name" value="HATPase_c"/>
    <property type="match status" value="1"/>
</dbReference>
<dbReference type="Proteomes" id="UP000565521">
    <property type="component" value="Unassembled WGS sequence"/>
</dbReference>
<dbReference type="InterPro" id="IPR050736">
    <property type="entry name" value="Sensor_HK_Regulatory"/>
</dbReference>
<gene>
    <name evidence="12" type="ORF">HW554_11060</name>
</gene>
<dbReference type="InterPro" id="IPR003660">
    <property type="entry name" value="HAMP_dom"/>
</dbReference>
<dbReference type="CDD" id="cd00082">
    <property type="entry name" value="HisKA"/>
    <property type="match status" value="1"/>
</dbReference>
<dbReference type="InterPro" id="IPR003661">
    <property type="entry name" value="HisK_dim/P_dom"/>
</dbReference>
<evidence type="ECO:0000256" key="4">
    <source>
        <dbReference type="ARBA" id="ARBA00022553"/>
    </source>
</evidence>
<dbReference type="GO" id="GO:0016020">
    <property type="term" value="C:membrane"/>
    <property type="evidence" value="ECO:0007669"/>
    <property type="project" value="UniProtKB-SubCell"/>
</dbReference>
<organism evidence="12 13">
    <name type="scientific">Hymenobacter lapidiphilus</name>
    <dbReference type="NCBI Taxonomy" id="2608003"/>
    <lineage>
        <taxon>Bacteria</taxon>
        <taxon>Pseudomonadati</taxon>
        <taxon>Bacteroidota</taxon>
        <taxon>Cytophagia</taxon>
        <taxon>Cytophagales</taxon>
        <taxon>Hymenobacteraceae</taxon>
        <taxon>Hymenobacter</taxon>
    </lineage>
</organism>
<dbReference type="GO" id="GO:0000155">
    <property type="term" value="F:phosphorelay sensor kinase activity"/>
    <property type="evidence" value="ECO:0007669"/>
    <property type="project" value="InterPro"/>
</dbReference>
<dbReference type="SMART" id="SM00388">
    <property type="entry name" value="HisKA"/>
    <property type="match status" value="1"/>
</dbReference>
<dbReference type="PROSITE" id="PS50109">
    <property type="entry name" value="HIS_KIN"/>
    <property type="match status" value="1"/>
</dbReference>
<keyword evidence="7" id="KW-0902">Two-component regulatory system</keyword>
<dbReference type="InterPro" id="IPR003594">
    <property type="entry name" value="HATPase_dom"/>
</dbReference>
<keyword evidence="5" id="KW-0808">Transferase</keyword>
<dbReference type="Pfam" id="PF00512">
    <property type="entry name" value="HisKA"/>
    <property type="match status" value="1"/>
</dbReference>
<keyword evidence="13" id="KW-1185">Reference proteome</keyword>
<comment type="caution">
    <text evidence="12">The sequence shown here is derived from an EMBL/GenBank/DDBJ whole genome shotgun (WGS) entry which is preliminary data.</text>
</comment>
<dbReference type="InterPro" id="IPR036097">
    <property type="entry name" value="HisK_dim/P_sf"/>
</dbReference>
<sequence length="496" mass="53622">MLSWPRPRSLQLRLSLLFVVLLVAVSGVYLLLISRNADDYLAENMQRRNLDLAASIANVLSIDSATNEIAPAAIAETFHAAMVINPNIKLYLIGLDGHLLAASAQPNEIRTRTVAMDPVQDLLAGRQPLPLYGTDPRHPARPRPFSVAPLHNGGGGVHCYLYITLDGPAAASSEPAALRQNHLLGVLLRTLLVAGAGVLVVGLLLISLLTRDVQRLVAVVRRLQAGDYSARARGIGANDELSELATAFNAMSVRTEQALDELRTTDALRRELVANISHDLRTPLASIEGYTETILLRQHLLAPAEQQQYLETILKNTHSLKRLISELFELSKLEAHQTVPQPEPFSLPELVHDVVQQLKPTAQTQAVTLRVDPTPAALPFAYADVGLLERVLQNLLDNALRYTPAGGAVSVQVTPTAGRLALQVRDTGPGIAAPDLPRLFDRFYHSDQVRCKSRGGSGLGLAIARKIVELHGGELTVSSTQGQGACFAFSVPVYAP</sequence>
<feature type="domain" description="HAMP" evidence="11">
    <location>
        <begin position="207"/>
        <end position="260"/>
    </location>
</feature>
<keyword evidence="4" id="KW-0597">Phosphoprotein</keyword>
<keyword evidence="9" id="KW-1133">Transmembrane helix</keyword>
<dbReference type="SMART" id="SM00304">
    <property type="entry name" value="HAMP"/>
    <property type="match status" value="1"/>
</dbReference>
<dbReference type="SUPFAM" id="SSF158472">
    <property type="entry name" value="HAMP domain-like"/>
    <property type="match status" value="1"/>
</dbReference>
<evidence type="ECO:0000256" key="7">
    <source>
        <dbReference type="ARBA" id="ARBA00023012"/>
    </source>
</evidence>
<protein>
    <recommendedName>
        <fullName evidence="3">histidine kinase</fullName>
        <ecNumber evidence="3">2.7.13.3</ecNumber>
    </recommendedName>
</protein>
<evidence type="ECO:0000259" key="10">
    <source>
        <dbReference type="PROSITE" id="PS50109"/>
    </source>
</evidence>
<dbReference type="EC" id="2.7.13.3" evidence="3"/>
<keyword evidence="9" id="KW-0812">Transmembrane</keyword>
<evidence type="ECO:0000256" key="8">
    <source>
        <dbReference type="ARBA" id="ARBA00023136"/>
    </source>
</evidence>
<dbReference type="Pfam" id="PF00672">
    <property type="entry name" value="HAMP"/>
    <property type="match status" value="1"/>
</dbReference>
<name>A0A7Y7PPQ8_9BACT</name>
<evidence type="ECO:0000256" key="2">
    <source>
        <dbReference type="ARBA" id="ARBA00004370"/>
    </source>
</evidence>
<dbReference type="InterPro" id="IPR004358">
    <property type="entry name" value="Sig_transdc_His_kin-like_C"/>
</dbReference>
<dbReference type="EMBL" id="JABKAU010000018">
    <property type="protein sequence ID" value="NVO31750.1"/>
    <property type="molecule type" value="Genomic_DNA"/>
</dbReference>
<dbReference type="Gene3D" id="3.30.565.10">
    <property type="entry name" value="Histidine kinase-like ATPase, C-terminal domain"/>
    <property type="match status" value="1"/>
</dbReference>
<evidence type="ECO:0000313" key="12">
    <source>
        <dbReference type="EMBL" id="NVO31750.1"/>
    </source>
</evidence>
<proteinExistence type="predicted"/>
<evidence type="ECO:0000259" key="11">
    <source>
        <dbReference type="PROSITE" id="PS50885"/>
    </source>
</evidence>
<feature type="transmembrane region" description="Helical" evidence="9">
    <location>
        <begin position="186"/>
        <end position="209"/>
    </location>
</feature>
<dbReference type="CDD" id="cd00075">
    <property type="entry name" value="HATPase"/>
    <property type="match status" value="1"/>
</dbReference>